<accession>A0A926G442</accession>
<organism evidence="12 13">
    <name type="scientific">Paracoccus amoyensis</name>
    <dbReference type="NCBI Taxonomy" id="2760093"/>
    <lineage>
        <taxon>Bacteria</taxon>
        <taxon>Pseudomonadati</taxon>
        <taxon>Pseudomonadota</taxon>
        <taxon>Alphaproteobacteria</taxon>
        <taxon>Rhodobacterales</taxon>
        <taxon>Paracoccaceae</taxon>
        <taxon>Paracoccus</taxon>
    </lineage>
</organism>
<evidence type="ECO:0000259" key="11">
    <source>
        <dbReference type="Pfam" id="PF16916"/>
    </source>
</evidence>
<dbReference type="InterPro" id="IPR002524">
    <property type="entry name" value="Cation_efflux"/>
</dbReference>
<gene>
    <name evidence="12" type="ORF">H4P12_01105</name>
</gene>
<dbReference type="PANTHER" id="PTHR43840:SF15">
    <property type="entry name" value="MITOCHONDRIAL METAL TRANSPORTER 1-RELATED"/>
    <property type="match status" value="1"/>
</dbReference>
<keyword evidence="5 9" id="KW-0812">Transmembrane</keyword>
<dbReference type="InterPro" id="IPR036837">
    <property type="entry name" value="Cation_efflux_CTD_sf"/>
</dbReference>
<dbReference type="Gene3D" id="1.20.1510.10">
    <property type="entry name" value="Cation efflux protein transmembrane domain"/>
    <property type="match status" value="1"/>
</dbReference>
<dbReference type="Gene3D" id="3.30.70.1350">
    <property type="entry name" value="Cation efflux protein, cytoplasmic domain"/>
    <property type="match status" value="1"/>
</dbReference>
<evidence type="ECO:0000256" key="6">
    <source>
        <dbReference type="ARBA" id="ARBA00022989"/>
    </source>
</evidence>
<feature type="transmembrane region" description="Helical" evidence="9">
    <location>
        <begin position="75"/>
        <end position="93"/>
    </location>
</feature>
<dbReference type="InterPro" id="IPR058533">
    <property type="entry name" value="Cation_efflux_TM"/>
</dbReference>
<dbReference type="GO" id="GO:0005886">
    <property type="term" value="C:plasma membrane"/>
    <property type="evidence" value="ECO:0007669"/>
    <property type="project" value="UniProtKB-SubCell"/>
</dbReference>
<evidence type="ECO:0000256" key="8">
    <source>
        <dbReference type="ARBA" id="ARBA00068882"/>
    </source>
</evidence>
<dbReference type="FunFam" id="3.30.70.1350:FF:000002">
    <property type="entry name" value="Ferrous-iron efflux pump FieF"/>
    <property type="match status" value="1"/>
</dbReference>
<feature type="transmembrane region" description="Helical" evidence="9">
    <location>
        <begin position="113"/>
        <end position="131"/>
    </location>
</feature>
<dbReference type="NCBIfam" id="TIGR01297">
    <property type="entry name" value="CDF"/>
    <property type="match status" value="1"/>
</dbReference>
<evidence type="ECO:0000256" key="1">
    <source>
        <dbReference type="ARBA" id="ARBA00004651"/>
    </source>
</evidence>
<keyword evidence="3" id="KW-0813">Transport</keyword>
<evidence type="ECO:0000256" key="4">
    <source>
        <dbReference type="ARBA" id="ARBA00022475"/>
    </source>
</evidence>
<dbReference type="EMBL" id="JACOQL010000001">
    <property type="protein sequence ID" value="MBC9245338.1"/>
    <property type="molecule type" value="Genomic_DNA"/>
</dbReference>
<feature type="transmembrane region" description="Helical" evidence="9">
    <location>
        <begin position="41"/>
        <end position="59"/>
    </location>
</feature>
<keyword evidence="13" id="KW-1185">Reference proteome</keyword>
<dbReference type="PANTHER" id="PTHR43840">
    <property type="entry name" value="MITOCHONDRIAL METAL TRANSPORTER 1-RELATED"/>
    <property type="match status" value="1"/>
</dbReference>
<evidence type="ECO:0000256" key="5">
    <source>
        <dbReference type="ARBA" id="ARBA00022692"/>
    </source>
</evidence>
<evidence type="ECO:0000256" key="3">
    <source>
        <dbReference type="ARBA" id="ARBA00022448"/>
    </source>
</evidence>
<evidence type="ECO:0000256" key="9">
    <source>
        <dbReference type="SAM" id="Phobius"/>
    </source>
</evidence>
<dbReference type="Pfam" id="PF01545">
    <property type="entry name" value="Cation_efflux"/>
    <property type="match status" value="1"/>
</dbReference>
<comment type="caution">
    <text evidence="12">The sequence shown here is derived from an EMBL/GenBank/DDBJ whole genome shotgun (WGS) entry which is preliminary data.</text>
</comment>
<dbReference type="InterPro" id="IPR050291">
    <property type="entry name" value="CDF_Transporter"/>
</dbReference>
<proteinExistence type="inferred from homology"/>
<dbReference type="Pfam" id="PF16916">
    <property type="entry name" value="ZT_dimer"/>
    <property type="match status" value="1"/>
</dbReference>
<dbReference type="InterPro" id="IPR027469">
    <property type="entry name" value="Cation_efflux_TMD_sf"/>
</dbReference>
<dbReference type="InterPro" id="IPR027470">
    <property type="entry name" value="Cation_efflux_CTD"/>
</dbReference>
<keyword evidence="4" id="KW-1003">Cell membrane</keyword>
<feature type="domain" description="Cation efflux protein transmembrane" evidence="10">
    <location>
        <begin position="11"/>
        <end position="202"/>
    </location>
</feature>
<feature type="transmembrane region" description="Helical" evidence="9">
    <location>
        <begin position="152"/>
        <end position="171"/>
    </location>
</feature>
<dbReference type="GO" id="GO:0015341">
    <property type="term" value="F:zinc efflux antiporter activity"/>
    <property type="evidence" value="ECO:0007669"/>
    <property type="project" value="TreeGrafter"/>
</dbReference>
<dbReference type="GO" id="GO:0006882">
    <property type="term" value="P:intracellular zinc ion homeostasis"/>
    <property type="evidence" value="ECO:0007669"/>
    <property type="project" value="TreeGrafter"/>
</dbReference>
<evidence type="ECO:0000256" key="2">
    <source>
        <dbReference type="ARBA" id="ARBA00008114"/>
    </source>
</evidence>
<dbReference type="Proteomes" id="UP000608594">
    <property type="component" value="Unassembled WGS sequence"/>
</dbReference>
<dbReference type="RefSeq" id="WP_187791749.1">
    <property type="nucleotide sequence ID" value="NZ_JACOQL010000001.1"/>
</dbReference>
<reference evidence="12" key="1">
    <citation type="submission" date="2020-08" db="EMBL/GenBank/DDBJ databases">
        <title>Paracoccus amoyensis sp. nov., isolated from the surface seawater at coast of Xiamen, Fujian.</title>
        <authorList>
            <person name="Lyu L."/>
        </authorList>
    </citation>
    <scope>NUCLEOTIDE SEQUENCE</scope>
    <source>
        <strain evidence="12">11-3</strain>
    </source>
</reference>
<dbReference type="GO" id="GO:0015086">
    <property type="term" value="F:cadmium ion transmembrane transporter activity"/>
    <property type="evidence" value="ECO:0007669"/>
    <property type="project" value="TreeGrafter"/>
</dbReference>
<evidence type="ECO:0000259" key="10">
    <source>
        <dbReference type="Pfam" id="PF01545"/>
    </source>
</evidence>
<feature type="transmembrane region" description="Helical" evidence="9">
    <location>
        <begin position="7"/>
        <end position="29"/>
    </location>
</feature>
<protein>
    <recommendedName>
        <fullName evidence="8">Protein p34</fullName>
    </recommendedName>
</protein>
<dbReference type="GO" id="GO:0015093">
    <property type="term" value="F:ferrous iron transmembrane transporter activity"/>
    <property type="evidence" value="ECO:0007669"/>
    <property type="project" value="TreeGrafter"/>
</dbReference>
<evidence type="ECO:0000313" key="12">
    <source>
        <dbReference type="EMBL" id="MBC9245338.1"/>
    </source>
</evidence>
<keyword evidence="6 9" id="KW-1133">Transmembrane helix</keyword>
<dbReference type="SUPFAM" id="SSF160240">
    <property type="entry name" value="Cation efflux protein cytoplasmic domain-like"/>
    <property type="match status" value="1"/>
</dbReference>
<name>A0A926G442_9RHOB</name>
<feature type="domain" description="Cation efflux protein cytoplasmic" evidence="11">
    <location>
        <begin position="207"/>
        <end position="284"/>
    </location>
</feature>
<dbReference type="SUPFAM" id="SSF161111">
    <property type="entry name" value="Cation efflux protein transmembrane domain-like"/>
    <property type="match status" value="1"/>
</dbReference>
<keyword evidence="7 9" id="KW-0472">Membrane</keyword>
<evidence type="ECO:0000256" key="7">
    <source>
        <dbReference type="ARBA" id="ARBA00023136"/>
    </source>
</evidence>
<comment type="subcellular location">
    <subcellularLocation>
        <location evidence="1">Cell membrane</location>
        <topology evidence="1">Multi-pass membrane protein</topology>
    </subcellularLocation>
</comment>
<dbReference type="AlphaFoldDB" id="A0A926G442"/>
<comment type="similarity">
    <text evidence="2">Belongs to the cation diffusion facilitator (CDF) transporter (TC 2.A.4) family.</text>
</comment>
<evidence type="ECO:0000313" key="13">
    <source>
        <dbReference type="Proteomes" id="UP000608594"/>
    </source>
</evidence>
<sequence>MSPTLKIATGSIVVGVIVLALKTLAWWLTGSVALMSDALESTVNVATAIAALIAIRIAAKPADHSHPYGHQKAEFFSAVLEGVMIIVAALLILRESYHGLMHPRLLEAPMEGLLINAGASVLNAIWCAVLIRQGRRLKSPALVADGHHLLSDVVTSIGVIIGVALAVATGWPILDPLLAGLVALNILWSGWKVMASSLSGLMDEAVPDATLTTIRDIISDRATGAIEAHDLRTRHAGSATFIDFHLVVDGETTVTRAHEICDRIEASIKAKLPEAQITIHVEPEHKAKHSGVLVLD</sequence>